<dbReference type="GO" id="GO:0007165">
    <property type="term" value="P:signal transduction"/>
    <property type="evidence" value="ECO:0007669"/>
    <property type="project" value="InterPro"/>
</dbReference>
<evidence type="ECO:0000256" key="2">
    <source>
        <dbReference type="ARBA" id="ARBA00022723"/>
    </source>
</evidence>
<dbReference type="InterPro" id="IPR001806">
    <property type="entry name" value="Small_GTPase"/>
</dbReference>
<dbReference type="InterPro" id="IPR020849">
    <property type="entry name" value="Small_GTPase_Ras-type"/>
</dbReference>
<evidence type="ECO:0000256" key="6">
    <source>
        <dbReference type="ARBA" id="ARBA00023134"/>
    </source>
</evidence>
<gene>
    <name evidence="13" type="ORF">SSS_6847</name>
</gene>
<dbReference type="FunFam" id="3.40.50.300:FF:000273">
    <property type="entry name" value="GTP-binding protein Rheb homolog"/>
    <property type="match status" value="1"/>
</dbReference>
<keyword evidence="1" id="KW-0488">Methylation</keyword>
<keyword evidence="8" id="KW-0449">Lipoprotein</keyword>
<dbReference type="AlphaFoldDB" id="A0A834VEL5"/>
<evidence type="ECO:0000256" key="4">
    <source>
        <dbReference type="ARBA" id="ARBA00022801"/>
    </source>
</evidence>
<dbReference type="OrthoDB" id="25818at2759"/>
<evidence type="ECO:0000256" key="12">
    <source>
        <dbReference type="ARBA" id="ARBA00049117"/>
    </source>
</evidence>
<sequence>MAPKQRKIALMGFRSVGKSSLTIQFVEGQFVDCYDPTIENTFYKNINVKGQEYCLKLVDTAGQDEYSIFPHTYAMDIHGYCLVYSINNLKSFEVAKIIYDKLLDMTGKIQVPIILVGNKNDLHLERCVSYQDGKDLADFMKANFVEVSAKEHSAVTNLFQTLILSIEKHGLSENNETSNQERHNKCTIA</sequence>
<keyword evidence="2" id="KW-0479">Metal-binding</keyword>
<proteinExistence type="inferred from homology"/>
<evidence type="ECO:0000256" key="5">
    <source>
        <dbReference type="ARBA" id="ARBA00022842"/>
    </source>
</evidence>
<dbReference type="GO" id="GO:0005789">
    <property type="term" value="C:endoplasmic reticulum membrane"/>
    <property type="evidence" value="ECO:0007669"/>
    <property type="project" value="UniProtKB-SubCell"/>
</dbReference>
<dbReference type="NCBIfam" id="TIGR00231">
    <property type="entry name" value="small_GTP"/>
    <property type="match status" value="1"/>
</dbReference>
<evidence type="ECO:0000313" key="13">
    <source>
        <dbReference type="EMBL" id="KAF7492840.1"/>
    </source>
</evidence>
<keyword evidence="3" id="KW-0547">Nucleotide-binding</keyword>
<dbReference type="Gene3D" id="3.40.50.300">
    <property type="entry name" value="P-loop containing nucleotide triphosphate hydrolases"/>
    <property type="match status" value="1"/>
</dbReference>
<dbReference type="SMART" id="SM00173">
    <property type="entry name" value="RAS"/>
    <property type="match status" value="1"/>
</dbReference>
<evidence type="ECO:0000256" key="7">
    <source>
        <dbReference type="ARBA" id="ARBA00023136"/>
    </source>
</evidence>
<reference evidence="15" key="1">
    <citation type="journal article" date="2020" name="PLoS Negl. Trop. Dis.">
        <title>High-quality nuclear genome for Sarcoptes scabiei-A critical resource for a neglected parasite.</title>
        <authorList>
            <person name="Korhonen P.K."/>
            <person name="Gasser R.B."/>
            <person name="Ma G."/>
            <person name="Wang T."/>
            <person name="Stroehlein A.J."/>
            <person name="Young N.D."/>
            <person name="Ang C.S."/>
            <person name="Fernando D.D."/>
            <person name="Lu H.C."/>
            <person name="Taylor S."/>
            <person name="Reynolds S.L."/>
            <person name="Mofiz E."/>
            <person name="Najaraj S.H."/>
            <person name="Gowda H."/>
            <person name="Madugundu A."/>
            <person name="Renuse S."/>
            <person name="Holt D."/>
            <person name="Pandey A."/>
            <person name="Papenfuss A.T."/>
            <person name="Fischer K."/>
        </authorList>
    </citation>
    <scope>NUCLEOTIDE SEQUENCE [LARGE SCALE GENOMIC DNA]</scope>
</reference>
<keyword evidence="15" id="KW-1185">Reference proteome</keyword>
<keyword evidence="4" id="KW-0378">Hydrolase</keyword>
<evidence type="ECO:0000256" key="1">
    <source>
        <dbReference type="ARBA" id="ARBA00022481"/>
    </source>
</evidence>
<reference evidence="13" key="2">
    <citation type="submission" date="2020-01" db="EMBL/GenBank/DDBJ databases">
        <authorList>
            <person name="Korhonen P.K.K."/>
            <person name="Guangxu M.G."/>
            <person name="Wang T.W."/>
            <person name="Stroehlein A.J.S."/>
            <person name="Young N.D."/>
            <person name="Ang C.-S.A."/>
            <person name="Fernando D.W.F."/>
            <person name="Lu H.L."/>
            <person name="Taylor S.T."/>
            <person name="Ehtesham M.E.M."/>
            <person name="Najaraj S.H.N."/>
            <person name="Harsha G.H.G."/>
            <person name="Madugundu A.M."/>
            <person name="Renuse S.R."/>
            <person name="Holt D.H."/>
            <person name="Pandey A.P."/>
            <person name="Papenfuss A.P."/>
            <person name="Gasser R.B.G."/>
            <person name="Fischer K.F."/>
        </authorList>
    </citation>
    <scope>NUCLEOTIDE SEQUENCE</scope>
    <source>
        <strain evidence="13">SSS_KF_BRIS2020</strain>
    </source>
</reference>
<evidence type="ECO:0000256" key="10">
    <source>
        <dbReference type="ARBA" id="ARBA00037811"/>
    </source>
</evidence>
<organism evidence="13">
    <name type="scientific">Sarcoptes scabiei</name>
    <name type="common">Itch mite</name>
    <name type="synonym">Acarus scabiei</name>
    <dbReference type="NCBI Taxonomy" id="52283"/>
    <lineage>
        <taxon>Eukaryota</taxon>
        <taxon>Metazoa</taxon>
        <taxon>Ecdysozoa</taxon>
        <taxon>Arthropoda</taxon>
        <taxon>Chelicerata</taxon>
        <taxon>Arachnida</taxon>
        <taxon>Acari</taxon>
        <taxon>Acariformes</taxon>
        <taxon>Sarcoptiformes</taxon>
        <taxon>Astigmata</taxon>
        <taxon>Psoroptidia</taxon>
        <taxon>Sarcoptoidea</taxon>
        <taxon>Sarcoptidae</taxon>
        <taxon>Sarcoptinae</taxon>
        <taxon>Sarcoptes</taxon>
    </lineage>
</organism>
<dbReference type="GO" id="GO:0046872">
    <property type="term" value="F:metal ion binding"/>
    <property type="evidence" value="ECO:0007669"/>
    <property type="project" value="UniProtKB-KW"/>
</dbReference>
<dbReference type="Pfam" id="PF00071">
    <property type="entry name" value="Ras"/>
    <property type="match status" value="1"/>
</dbReference>
<evidence type="ECO:0000313" key="15">
    <source>
        <dbReference type="Proteomes" id="UP000070412"/>
    </source>
</evidence>
<comment type="similarity">
    <text evidence="11">Belongs to the small GTPase superfamily. Rheb family.</text>
</comment>
<dbReference type="InterPro" id="IPR005225">
    <property type="entry name" value="Small_GTP-bd"/>
</dbReference>
<dbReference type="SMART" id="SM00174">
    <property type="entry name" value="RHO"/>
    <property type="match status" value="1"/>
</dbReference>
<keyword evidence="7" id="KW-0472">Membrane</keyword>
<dbReference type="EMBL" id="WVUK01000056">
    <property type="protein sequence ID" value="KAF7492840.1"/>
    <property type="molecule type" value="Genomic_DNA"/>
</dbReference>
<comment type="catalytic activity">
    <reaction evidence="12">
        <text>GTP + H2O = GDP + phosphate + H(+)</text>
        <dbReference type="Rhea" id="RHEA:19669"/>
        <dbReference type="ChEBI" id="CHEBI:15377"/>
        <dbReference type="ChEBI" id="CHEBI:15378"/>
        <dbReference type="ChEBI" id="CHEBI:37565"/>
        <dbReference type="ChEBI" id="CHEBI:43474"/>
        <dbReference type="ChEBI" id="CHEBI:58189"/>
    </reaction>
    <physiologicalReaction direction="left-to-right" evidence="12">
        <dbReference type="Rhea" id="RHEA:19670"/>
    </physiologicalReaction>
</comment>
<dbReference type="EnsemblMetazoa" id="SSS_6847s_mrna">
    <property type="protein sequence ID" value="KAF7492840.1"/>
    <property type="gene ID" value="SSS_6847"/>
</dbReference>
<dbReference type="CDD" id="cd04137">
    <property type="entry name" value="RheB"/>
    <property type="match status" value="1"/>
</dbReference>
<keyword evidence="5" id="KW-0460">Magnesium</keyword>
<dbReference type="OMA" id="SARHNEN"/>
<evidence type="ECO:0000256" key="9">
    <source>
        <dbReference type="ARBA" id="ARBA00023289"/>
    </source>
</evidence>
<evidence type="ECO:0000256" key="8">
    <source>
        <dbReference type="ARBA" id="ARBA00023288"/>
    </source>
</evidence>
<keyword evidence="9" id="KW-0636">Prenylation</keyword>
<dbReference type="InterPro" id="IPR027417">
    <property type="entry name" value="P-loop_NTPase"/>
</dbReference>
<evidence type="ECO:0000313" key="14">
    <source>
        <dbReference type="EnsemblMetazoa" id="KAF7492840.1"/>
    </source>
</evidence>
<evidence type="ECO:0000256" key="11">
    <source>
        <dbReference type="ARBA" id="ARBA00037969"/>
    </source>
</evidence>
<name>A0A834VEL5_SARSC</name>
<comment type="subcellular location">
    <subcellularLocation>
        <location evidence="10">Endoplasmic reticulum membrane</location>
        <topology evidence="10">Lipid-anchor</topology>
        <orientation evidence="10">Cytoplasmic side</orientation>
    </subcellularLocation>
</comment>
<dbReference type="PRINTS" id="PR00449">
    <property type="entry name" value="RASTRNSFRMNG"/>
</dbReference>
<accession>A0A834VEL5</accession>
<dbReference type="Proteomes" id="UP000070412">
    <property type="component" value="Unassembled WGS sequence"/>
</dbReference>
<keyword evidence="6" id="KW-0342">GTP-binding</keyword>
<dbReference type="SMART" id="SM00175">
    <property type="entry name" value="RAB"/>
    <property type="match status" value="1"/>
</dbReference>
<dbReference type="PANTHER" id="PTHR24070">
    <property type="entry name" value="RAS, DI-RAS, AND RHEB FAMILY MEMBERS OF SMALL GTPASE SUPERFAMILY"/>
    <property type="match status" value="1"/>
</dbReference>
<dbReference type="SUPFAM" id="SSF52540">
    <property type="entry name" value="P-loop containing nucleoside triphosphate hydrolases"/>
    <property type="match status" value="1"/>
</dbReference>
<evidence type="ECO:0000256" key="3">
    <source>
        <dbReference type="ARBA" id="ARBA00022741"/>
    </source>
</evidence>
<dbReference type="GO" id="GO:0005525">
    <property type="term" value="F:GTP binding"/>
    <property type="evidence" value="ECO:0007669"/>
    <property type="project" value="UniProtKB-KW"/>
</dbReference>
<dbReference type="PROSITE" id="PS51421">
    <property type="entry name" value="RAS"/>
    <property type="match status" value="1"/>
</dbReference>
<protein>
    <submittedName>
        <fullName evidence="13">GTP-binding protein Rheb</fullName>
    </submittedName>
</protein>
<dbReference type="GO" id="GO:0003924">
    <property type="term" value="F:GTPase activity"/>
    <property type="evidence" value="ECO:0007669"/>
    <property type="project" value="InterPro"/>
</dbReference>
<dbReference type="PROSITE" id="PS51419">
    <property type="entry name" value="RAB"/>
    <property type="match status" value="1"/>
</dbReference>
<reference evidence="14" key="3">
    <citation type="submission" date="2022-06" db="UniProtKB">
        <authorList>
            <consortium name="EnsemblMetazoa"/>
        </authorList>
    </citation>
    <scope>IDENTIFICATION</scope>
</reference>